<proteinExistence type="inferred from homology"/>
<dbReference type="PROSITE" id="PS00166">
    <property type="entry name" value="ENOYL_COA_HYDRATASE"/>
    <property type="match status" value="1"/>
</dbReference>
<accession>A0A2W2C5K7</accession>
<dbReference type="PANTHER" id="PTHR11941">
    <property type="entry name" value="ENOYL-COA HYDRATASE-RELATED"/>
    <property type="match status" value="1"/>
</dbReference>
<dbReference type="Gene3D" id="3.90.226.10">
    <property type="entry name" value="2-enoyl-CoA Hydratase, Chain A, domain 1"/>
    <property type="match status" value="1"/>
</dbReference>
<dbReference type="InterPro" id="IPR014748">
    <property type="entry name" value="Enoyl-CoA_hydra_C"/>
</dbReference>
<gene>
    <name evidence="6" type="ORF">C1I92_12970</name>
</gene>
<dbReference type="EMBL" id="POTW01000026">
    <property type="protein sequence ID" value="PZF83347.1"/>
    <property type="molecule type" value="Genomic_DNA"/>
</dbReference>
<keyword evidence="2" id="KW-0456">Lyase</keyword>
<comment type="catalytic activity">
    <reaction evidence="4">
        <text>a 4-saturated-(3S)-3-hydroxyacyl-CoA = a (3E)-enoyl-CoA + H2O</text>
        <dbReference type="Rhea" id="RHEA:20724"/>
        <dbReference type="ChEBI" id="CHEBI:15377"/>
        <dbReference type="ChEBI" id="CHEBI:58521"/>
        <dbReference type="ChEBI" id="CHEBI:137480"/>
        <dbReference type="EC" id="4.2.1.17"/>
    </reaction>
</comment>
<dbReference type="GO" id="GO:0006635">
    <property type="term" value="P:fatty acid beta-oxidation"/>
    <property type="evidence" value="ECO:0007669"/>
    <property type="project" value="TreeGrafter"/>
</dbReference>
<evidence type="ECO:0000256" key="5">
    <source>
        <dbReference type="RuleBase" id="RU003707"/>
    </source>
</evidence>
<dbReference type="Pfam" id="PF00378">
    <property type="entry name" value="ECH_1"/>
    <property type="match status" value="2"/>
</dbReference>
<sequence>MTWLGADTYTYHEVTFDDGVLVVRFDQPEALNPFTLASMNELALALNAAAHNPDIRVLVLTGTGRAFSAGGNAKAMGERKDGGNGAHPLDRPLWNVPTMSVEERLRHTKQTGRELMLALHRLDKPTIAAVNGLAAGAGMDISLACDIRIAAAEARFAQIYVRRGLIPFDGGMFWLPRLVGLSKALELMYTGDWVDAEEALRLGLVSAVHPQDDLMPRTLELARRLASGPPAALAAIKNITRRALQLDLPQTMELTYGAAEYLFRTADHAEAMAAYAERRDAAYTGW</sequence>
<comment type="similarity">
    <text evidence="1 5">Belongs to the enoyl-CoA hydratase/isomerase family.</text>
</comment>
<comment type="caution">
    <text evidence="6">The sequence shown here is derived from an EMBL/GenBank/DDBJ whole genome shotgun (WGS) entry which is preliminary data.</text>
</comment>
<protein>
    <submittedName>
        <fullName evidence="6">Enoyl-CoA hydratase</fullName>
    </submittedName>
</protein>
<dbReference type="InterPro" id="IPR001753">
    <property type="entry name" value="Enoyl-CoA_hydra/iso"/>
</dbReference>
<dbReference type="CDD" id="cd06558">
    <property type="entry name" value="crotonase-like"/>
    <property type="match status" value="1"/>
</dbReference>
<keyword evidence="7" id="KW-1185">Reference proteome</keyword>
<comment type="catalytic activity">
    <reaction evidence="3">
        <text>a (3S)-3-hydroxyacyl-CoA = a (2E)-enoyl-CoA + H2O</text>
        <dbReference type="Rhea" id="RHEA:16105"/>
        <dbReference type="ChEBI" id="CHEBI:15377"/>
        <dbReference type="ChEBI" id="CHEBI:57318"/>
        <dbReference type="ChEBI" id="CHEBI:58856"/>
        <dbReference type="EC" id="4.2.1.17"/>
    </reaction>
</comment>
<dbReference type="RefSeq" id="WP_111255078.1">
    <property type="nucleotide sequence ID" value="NZ_POTW01000026.1"/>
</dbReference>
<dbReference type="InterPro" id="IPR029045">
    <property type="entry name" value="ClpP/crotonase-like_dom_sf"/>
</dbReference>
<evidence type="ECO:0000256" key="1">
    <source>
        <dbReference type="ARBA" id="ARBA00005254"/>
    </source>
</evidence>
<reference evidence="6 7" key="1">
    <citation type="submission" date="2018-01" db="EMBL/GenBank/DDBJ databases">
        <title>Draft genome sequence of Jiangella sp. GTF31.</title>
        <authorList>
            <person name="Sahin N."/>
            <person name="Ay H."/>
            <person name="Saygin H."/>
        </authorList>
    </citation>
    <scope>NUCLEOTIDE SEQUENCE [LARGE SCALE GENOMIC DNA]</scope>
    <source>
        <strain evidence="6 7">GTF31</strain>
    </source>
</reference>
<dbReference type="AlphaFoldDB" id="A0A2W2C5K7"/>
<dbReference type="SUPFAM" id="SSF52096">
    <property type="entry name" value="ClpP/crotonase"/>
    <property type="match status" value="1"/>
</dbReference>
<dbReference type="InterPro" id="IPR018376">
    <property type="entry name" value="Enoyl-CoA_hyd/isom_CS"/>
</dbReference>
<dbReference type="PANTHER" id="PTHR11941:SF54">
    <property type="entry name" value="ENOYL-COA HYDRATASE, MITOCHONDRIAL"/>
    <property type="match status" value="1"/>
</dbReference>
<dbReference type="GO" id="GO:0004300">
    <property type="term" value="F:enoyl-CoA hydratase activity"/>
    <property type="evidence" value="ECO:0007669"/>
    <property type="project" value="UniProtKB-EC"/>
</dbReference>
<dbReference type="Proteomes" id="UP000248764">
    <property type="component" value="Unassembled WGS sequence"/>
</dbReference>
<evidence type="ECO:0000256" key="3">
    <source>
        <dbReference type="ARBA" id="ARBA00023709"/>
    </source>
</evidence>
<name>A0A2W2C5K7_9ACTN</name>
<evidence type="ECO:0000313" key="7">
    <source>
        <dbReference type="Proteomes" id="UP000248764"/>
    </source>
</evidence>
<organism evidence="6 7">
    <name type="scientific">Jiangella anatolica</name>
    <dbReference type="NCBI Taxonomy" id="2670374"/>
    <lineage>
        <taxon>Bacteria</taxon>
        <taxon>Bacillati</taxon>
        <taxon>Actinomycetota</taxon>
        <taxon>Actinomycetes</taxon>
        <taxon>Jiangellales</taxon>
        <taxon>Jiangellaceae</taxon>
        <taxon>Jiangella</taxon>
    </lineage>
</organism>
<evidence type="ECO:0000256" key="4">
    <source>
        <dbReference type="ARBA" id="ARBA00023717"/>
    </source>
</evidence>
<dbReference type="Gene3D" id="1.10.12.10">
    <property type="entry name" value="Lyase 2-enoyl-coa Hydratase, Chain A, domain 2"/>
    <property type="match status" value="1"/>
</dbReference>
<evidence type="ECO:0000256" key="2">
    <source>
        <dbReference type="ARBA" id="ARBA00023239"/>
    </source>
</evidence>
<evidence type="ECO:0000313" key="6">
    <source>
        <dbReference type="EMBL" id="PZF83347.1"/>
    </source>
</evidence>